<protein>
    <submittedName>
        <fullName evidence="1">Uncharacterized protein</fullName>
    </submittedName>
</protein>
<dbReference type="EMBL" id="NOVD01000009">
    <property type="protein sequence ID" value="PCK26343.1"/>
    <property type="molecule type" value="Genomic_DNA"/>
</dbReference>
<organism evidence="1 2">
    <name type="scientific">Rhodococcus qingshengii</name>
    <dbReference type="NCBI Taxonomy" id="334542"/>
    <lineage>
        <taxon>Bacteria</taxon>
        <taxon>Bacillati</taxon>
        <taxon>Actinomycetota</taxon>
        <taxon>Actinomycetes</taxon>
        <taxon>Mycobacteriales</taxon>
        <taxon>Nocardiaceae</taxon>
        <taxon>Rhodococcus</taxon>
        <taxon>Rhodococcus erythropolis group</taxon>
    </lineage>
</organism>
<accession>A0A2A5J9Z7</accession>
<reference evidence="1 2" key="1">
    <citation type="submission" date="2017-07" db="EMBL/GenBank/DDBJ databases">
        <title>Draft sequence of Rhodococcus enclensis 23b-28.</title>
        <authorList>
            <person name="Besaury L."/>
            <person name="Sancelme M."/>
            <person name="Amato P."/>
            <person name="Lallement A."/>
            <person name="Delort A.-M."/>
        </authorList>
    </citation>
    <scope>NUCLEOTIDE SEQUENCE [LARGE SCALE GENOMIC DNA]</scope>
    <source>
        <strain evidence="1 2">23b-28</strain>
    </source>
</reference>
<name>A0A2A5J9Z7_RHOSG</name>
<comment type="caution">
    <text evidence="1">The sequence shown here is derived from an EMBL/GenBank/DDBJ whole genome shotgun (WGS) entry which is preliminary data.</text>
</comment>
<sequence length="177" mass="19914">MAARLGMAQRRMERVCDMVESVLMQASDWISIGAAVLAGYSLYANIHSAGKRELLRWKREMVVKTTSEIIALSGQRQEFFAIRMDDWDMTCTKSAVSQFTNLRRQKYQLEIAGERELLEAADRIIELHNVKLPGSGGPPKPKEIDAKALAEANQTITDIAARITCPASRWSRMLSRT</sequence>
<evidence type="ECO:0000313" key="1">
    <source>
        <dbReference type="EMBL" id="PCK26343.1"/>
    </source>
</evidence>
<gene>
    <name evidence="1" type="ORF">CHR55_15315</name>
</gene>
<proteinExistence type="predicted"/>
<evidence type="ECO:0000313" key="2">
    <source>
        <dbReference type="Proteomes" id="UP000230886"/>
    </source>
</evidence>
<dbReference type="Proteomes" id="UP000230886">
    <property type="component" value="Unassembled WGS sequence"/>
</dbReference>
<dbReference type="AlphaFoldDB" id="A0A2A5J9Z7"/>